<feature type="transmembrane region" description="Helical" evidence="5">
    <location>
        <begin position="59"/>
        <end position="80"/>
    </location>
</feature>
<sequence>MASADILGVTIMALGGLWGLFGGFWSIVLGFAAWVGAGWVAACWGEVPAALLRSHGVQATLAMVLGIAICFVVAMLAFSLVARMVVGVVRGLGLGGVDRLLGAALGAVLGFSVLVAIFMLARMVFGSAAMLELHGSRLGPYIVAAATHLESILPDPAWSGLAPLRAAGHDAAF</sequence>
<dbReference type="GO" id="GO:0016020">
    <property type="term" value="C:membrane"/>
    <property type="evidence" value="ECO:0007669"/>
    <property type="project" value="UniProtKB-SubCell"/>
</dbReference>
<name>A0A023D793_ACIMT</name>
<dbReference type="Proteomes" id="UP000019760">
    <property type="component" value="Unassembled WGS sequence"/>
</dbReference>
<accession>A0A023D793</accession>
<dbReference type="Pfam" id="PF02674">
    <property type="entry name" value="Colicin_V"/>
    <property type="match status" value="1"/>
</dbReference>
<dbReference type="EMBL" id="BAND01000098">
    <property type="protein sequence ID" value="GAJ30037.1"/>
    <property type="molecule type" value="Genomic_DNA"/>
</dbReference>
<keyword evidence="4 5" id="KW-0472">Membrane</keyword>
<feature type="transmembrane region" description="Helical" evidence="5">
    <location>
        <begin position="31"/>
        <end position="52"/>
    </location>
</feature>
<dbReference type="AlphaFoldDB" id="A0A023D793"/>
<evidence type="ECO:0000256" key="4">
    <source>
        <dbReference type="ARBA" id="ARBA00023136"/>
    </source>
</evidence>
<keyword evidence="3 5" id="KW-1133">Transmembrane helix</keyword>
<proteinExistence type="predicted"/>
<evidence type="ECO:0000256" key="1">
    <source>
        <dbReference type="ARBA" id="ARBA00004141"/>
    </source>
</evidence>
<evidence type="ECO:0000256" key="5">
    <source>
        <dbReference type="SAM" id="Phobius"/>
    </source>
</evidence>
<gene>
    <name evidence="6" type="ORF">Amme_099_022</name>
</gene>
<protein>
    <submittedName>
        <fullName evidence="6">Bacteriocin/colicin V production</fullName>
    </submittedName>
</protein>
<organism evidence="6 7">
    <name type="scientific">Acidomonas methanolica NBRC 104435</name>
    <dbReference type="NCBI Taxonomy" id="1231351"/>
    <lineage>
        <taxon>Bacteria</taxon>
        <taxon>Pseudomonadati</taxon>
        <taxon>Pseudomonadota</taxon>
        <taxon>Alphaproteobacteria</taxon>
        <taxon>Acetobacterales</taxon>
        <taxon>Acetobacteraceae</taxon>
        <taxon>Acidomonas</taxon>
    </lineage>
</organism>
<reference evidence="7" key="1">
    <citation type="journal article" date="2014" name="FEMS Microbiol. Lett.">
        <title>Draft Genomic DNA Sequence of the Facultatively Methylotrophic Bacterium Acidomonas methanolica type strain MB58.</title>
        <authorList>
            <person name="Higashiura N."/>
            <person name="Hadano H."/>
            <person name="Hirakawa H."/>
            <person name="Matsutani M."/>
            <person name="Takabe S."/>
            <person name="Matsushita K."/>
            <person name="Azuma Y."/>
        </authorList>
    </citation>
    <scope>NUCLEOTIDE SEQUENCE [LARGE SCALE GENOMIC DNA]</scope>
    <source>
        <strain evidence="7">MB58</strain>
    </source>
</reference>
<evidence type="ECO:0000256" key="3">
    <source>
        <dbReference type="ARBA" id="ARBA00022989"/>
    </source>
</evidence>
<feature type="transmembrane region" description="Helical" evidence="5">
    <location>
        <begin position="7"/>
        <end position="25"/>
    </location>
</feature>
<keyword evidence="2 5" id="KW-0812">Transmembrane</keyword>
<dbReference type="GO" id="GO:0009403">
    <property type="term" value="P:toxin biosynthetic process"/>
    <property type="evidence" value="ECO:0007669"/>
    <property type="project" value="InterPro"/>
</dbReference>
<dbReference type="PANTHER" id="PTHR36926">
    <property type="entry name" value="COLICIN V PRODUCTION PROTEIN"/>
    <property type="match status" value="1"/>
</dbReference>
<reference evidence="6 7" key="2">
    <citation type="journal article" date="2014" name="FEMS Microbiol. Lett.">
        <title>Draft genomic DNA sequence of the facultatively methylotrophic bacterium Acidomonas methanolica type strain MB58.</title>
        <authorList>
            <person name="Higashiura N."/>
            <person name="Hadano H."/>
            <person name="Hirakawa H."/>
            <person name="Matsutani M."/>
            <person name="Takabe S."/>
            <person name="Matsushita K."/>
            <person name="Azuma Y."/>
        </authorList>
    </citation>
    <scope>NUCLEOTIDE SEQUENCE [LARGE SCALE GENOMIC DNA]</scope>
    <source>
        <strain evidence="6 7">MB58</strain>
    </source>
</reference>
<dbReference type="InterPro" id="IPR052719">
    <property type="entry name" value="CvpA-like"/>
</dbReference>
<evidence type="ECO:0000313" key="7">
    <source>
        <dbReference type="Proteomes" id="UP000019760"/>
    </source>
</evidence>
<feature type="transmembrane region" description="Helical" evidence="5">
    <location>
        <begin position="100"/>
        <end position="121"/>
    </location>
</feature>
<dbReference type="PANTHER" id="PTHR36926:SF1">
    <property type="entry name" value="COLICIN V PRODUCTION PROTEIN"/>
    <property type="match status" value="1"/>
</dbReference>
<keyword evidence="7" id="KW-1185">Reference proteome</keyword>
<evidence type="ECO:0000256" key="2">
    <source>
        <dbReference type="ARBA" id="ARBA00022692"/>
    </source>
</evidence>
<comment type="caution">
    <text evidence="6">The sequence shown here is derived from an EMBL/GenBank/DDBJ whole genome shotgun (WGS) entry which is preliminary data.</text>
</comment>
<dbReference type="InterPro" id="IPR003825">
    <property type="entry name" value="Colicin-V_CvpA"/>
</dbReference>
<evidence type="ECO:0000313" key="6">
    <source>
        <dbReference type="EMBL" id="GAJ30037.1"/>
    </source>
</evidence>
<dbReference type="RefSeq" id="WP_052512077.1">
    <property type="nucleotide sequence ID" value="NZ_BAND01000098.1"/>
</dbReference>
<comment type="subcellular location">
    <subcellularLocation>
        <location evidence="1">Membrane</location>
        <topology evidence="1">Multi-pass membrane protein</topology>
    </subcellularLocation>
</comment>